<dbReference type="EMBL" id="LFZO01000126">
    <property type="protein sequence ID" value="KXT13184.1"/>
    <property type="molecule type" value="Genomic_DNA"/>
</dbReference>
<evidence type="ECO:0000313" key="4">
    <source>
        <dbReference type="Proteomes" id="UP000073492"/>
    </source>
</evidence>
<dbReference type="PANTHER" id="PTHR42109:SF2">
    <property type="entry name" value="INTEGRAL MEMBRANE PROTEIN"/>
    <property type="match status" value="1"/>
</dbReference>
<comment type="caution">
    <text evidence="3">The sequence shown here is derived from an EMBL/GenBank/DDBJ whole genome shotgun (WGS) entry which is preliminary data.</text>
</comment>
<dbReference type="Pfam" id="PF24800">
    <property type="entry name" value="DUF7702"/>
    <property type="match status" value="1"/>
</dbReference>
<feature type="domain" description="DUF7702" evidence="2">
    <location>
        <begin position="31"/>
        <end position="269"/>
    </location>
</feature>
<evidence type="ECO:0000256" key="1">
    <source>
        <dbReference type="SAM" id="Phobius"/>
    </source>
</evidence>
<feature type="transmembrane region" description="Helical" evidence="1">
    <location>
        <begin position="243"/>
        <end position="266"/>
    </location>
</feature>
<feature type="transmembrane region" description="Helical" evidence="1">
    <location>
        <begin position="176"/>
        <end position="194"/>
    </location>
</feature>
<dbReference type="OrthoDB" id="2560628at2759"/>
<accession>A0A139IES2</accession>
<dbReference type="PANTHER" id="PTHR42109">
    <property type="entry name" value="UNPLACED GENOMIC SCAFFOLD UM_SCAF_CONTIG_1.265, WHOLE GENOME SHOTGUN SEQUENCE"/>
    <property type="match status" value="1"/>
</dbReference>
<keyword evidence="1" id="KW-0812">Transmembrane</keyword>
<feature type="transmembrane region" description="Helical" evidence="1">
    <location>
        <begin position="136"/>
        <end position="156"/>
    </location>
</feature>
<keyword evidence="1" id="KW-1133">Transmembrane helix</keyword>
<feature type="transmembrane region" description="Helical" evidence="1">
    <location>
        <begin position="66"/>
        <end position="87"/>
    </location>
</feature>
<reference evidence="3 4" key="1">
    <citation type="submission" date="2015-07" db="EMBL/GenBank/DDBJ databases">
        <title>Comparative genomics of the Sigatoka disease complex on banana suggests a link between parallel evolutionary changes in Pseudocercospora fijiensis and Pseudocercospora eumusae and increased virulence on the banana host.</title>
        <authorList>
            <person name="Chang T.-C."/>
            <person name="Salvucci A."/>
            <person name="Crous P.W."/>
            <person name="Stergiopoulos I."/>
        </authorList>
    </citation>
    <scope>NUCLEOTIDE SEQUENCE [LARGE SCALE GENOMIC DNA]</scope>
    <source>
        <strain evidence="3 4">CBS 116634</strain>
    </source>
</reference>
<evidence type="ECO:0000259" key="2">
    <source>
        <dbReference type="Pfam" id="PF24800"/>
    </source>
</evidence>
<sequence>MSLRREMSARSDINNCRATQALGLQPSMLHLDSRGDLAIAEIVFYSPAFLISVGICFKQGFAKNLGWFYIVLISIFRLIGSSCTLYMETQNNYSSGLIETAAITSSIGTAPLLLALLGFLERVNGNMDFKSLSKRVFTPIHLVALVALVLGIVGGAYRSDSDNVATGAVCMKAASILYLLVLLALAVLAGLTAFRIGHVPHTETKMLYASLFVVPFLLVQVIYTVTSSFGGPGSVFYSKKPNVLVEAFMMFLMEAIIVSAYIIAGLTTPKQVAAQRGQGMTDVEMKAESTSRPQGNG</sequence>
<dbReference type="STRING" id="113226.A0A139IES2"/>
<keyword evidence="1" id="KW-0472">Membrane</keyword>
<gene>
    <name evidence="3" type="ORF">AC579_7909</name>
</gene>
<feature type="transmembrane region" description="Helical" evidence="1">
    <location>
        <begin position="37"/>
        <end position="57"/>
    </location>
</feature>
<keyword evidence="4" id="KW-1185">Reference proteome</keyword>
<evidence type="ECO:0000313" key="3">
    <source>
        <dbReference type="EMBL" id="KXT13184.1"/>
    </source>
</evidence>
<dbReference type="AlphaFoldDB" id="A0A139IES2"/>
<organism evidence="3 4">
    <name type="scientific">Pseudocercospora musae</name>
    <dbReference type="NCBI Taxonomy" id="113226"/>
    <lineage>
        <taxon>Eukaryota</taxon>
        <taxon>Fungi</taxon>
        <taxon>Dikarya</taxon>
        <taxon>Ascomycota</taxon>
        <taxon>Pezizomycotina</taxon>
        <taxon>Dothideomycetes</taxon>
        <taxon>Dothideomycetidae</taxon>
        <taxon>Mycosphaerellales</taxon>
        <taxon>Mycosphaerellaceae</taxon>
        <taxon>Pseudocercospora</taxon>
    </lineage>
</organism>
<feature type="transmembrane region" description="Helical" evidence="1">
    <location>
        <begin position="93"/>
        <end position="116"/>
    </location>
</feature>
<proteinExistence type="predicted"/>
<name>A0A139IES2_9PEZI</name>
<feature type="transmembrane region" description="Helical" evidence="1">
    <location>
        <begin position="206"/>
        <end position="223"/>
    </location>
</feature>
<dbReference type="Proteomes" id="UP000073492">
    <property type="component" value="Unassembled WGS sequence"/>
</dbReference>
<dbReference type="InterPro" id="IPR056119">
    <property type="entry name" value="DUF7702"/>
</dbReference>
<protein>
    <recommendedName>
        <fullName evidence="2">DUF7702 domain-containing protein</fullName>
    </recommendedName>
</protein>